<sequence>MDFTGEQRIPAPRATVFNALLNPEVLKKSIPNCQSAEYVDLPNGRYLKLNITLNFAILNGSYDVFLQTTDIVEPSHLVLVAEPRSSLGSVSARCSVDLTEEGATTLLSYNANASLSGKVAAVPELIVKPAVKGMLDQFFKNFDKQVNA</sequence>
<evidence type="ECO:0008006" key="3">
    <source>
        <dbReference type="Google" id="ProtNLM"/>
    </source>
</evidence>
<organism evidence="1 2">
    <name type="scientific">Ktedonobacter robiniae</name>
    <dbReference type="NCBI Taxonomy" id="2778365"/>
    <lineage>
        <taxon>Bacteria</taxon>
        <taxon>Bacillati</taxon>
        <taxon>Chloroflexota</taxon>
        <taxon>Ktedonobacteria</taxon>
        <taxon>Ktedonobacterales</taxon>
        <taxon>Ktedonobacteraceae</taxon>
        <taxon>Ktedonobacter</taxon>
    </lineage>
</organism>
<dbReference type="CDD" id="cd05018">
    <property type="entry name" value="CoxG"/>
    <property type="match status" value="1"/>
</dbReference>
<proteinExistence type="predicted"/>
<dbReference type="InterPro" id="IPR010419">
    <property type="entry name" value="CO_DH_gsu"/>
</dbReference>
<dbReference type="InterPro" id="IPR023393">
    <property type="entry name" value="START-like_dom_sf"/>
</dbReference>
<protein>
    <recommendedName>
        <fullName evidence="3">Carbon monoxide dehydrogenase</fullName>
    </recommendedName>
</protein>
<dbReference type="PANTHER" id="PTHR38588:SF1">
    <property type="entry name" value="BLL0334 PROTEIN"/>
    <property type="match status" value="1"/>
</dbReference>
<name>A0ABQ3V3U9_9CHLR</name>
<dbReference type="SUPFAM" id="SSF55961">
    <property type="entry name" value="Bet v1-like"/>
    <property type="match status" value="1"/>
</dbReference>
<accession>A0ABQ3V3U9</accession>
<dbReference type="EMBL" id="BNJG01000003">
    <property type="protein sequence ID" value="GHO59598.1"/>
    <property type="molecule type" value="Genomic_DNA"/>
</dbReference>
<gene>
    <name evidence="1" type="ORF">KSB_80730</name>
</gene>
<reference evidence="1 2" key="1">
    <citation type="journal article" date="2021" name="Int. J. Syst. Evol. Microbiol.">
        <title>Reticulibacter mediterranei gen. nov., sp. nov., within the new family Reticulibacteraceae fam. nov., and Ktedonospora formicarum gen. nov., sp. nov., Ktedonobacter robiniae sp. nov., Dictyobacter formicarum sp. nov. and Dictyobacter arantiisoli sp. nov., belonging to the class Ktedonobacteria.</title>
        <authorList>
            <person name="Yabe S."/>
            <person name="Zheng Y."/>
            <person name="Wang C.M."/>
            <person name="Sakai Y."/>
            <person name="Abe K."/>
            <person name="Yokota A."/>
            <person name="Donadio S."/>
            <person name="Cavaletti L."/>
            <person name="Monciardini P."/>
        </authorList>
    </citation>
    <scope>NUCLEOTIDE SEQUENCE [LARGE SCALE GENOMIC DNA]</scope>
    <source>
        <strain evidence="1 2">SOSP1-30</strain>
    </source>
</reference>
<dbReference type="RefSeq" id="WP_201375767.1">
    <property type="nucleotide sequence ID" value="NZ_BNJG01000003.1"/>
</dbReference>
<dbReference type="Gene3D" id="3.30.530.20">
    <property type="match status" value="1"/>
</dbReference>
<dbReference type="Pfam" id="PF06240">
    <property type="entry name" value="COXG"/>
    <property type="match status" value="1"/>
</dbReference>
<comment type="caution">
    <text evidence="1">The sequence shown here is derived from an EMBL/GenBank/DDBJ whole genome shotgun (WGS) entry which is preliminary data.</text>
</comment>
<evidence type="ECO:0000313" key="2">
    <source>
        <dbReference type="Proteomes" id="UP000654345"/>
    </source>
</evidence>
<keyword evidence="2" id="KW-1185">Reference proteome</keyword>
<evidence type="ECO:0000313" key="1">
    <source>
        <dbReference type="EMBL" id="GHO59598.1"/>
    </source>
</evidence>
<dbReference type="PANTHER" id="PTHR38588">
    <property type="entry name" value="BLL0334 PROTEIN"/>
    <property type="match status" value="1"/>
</dbReference>
<dbReference type="Proteomes" id="UP000654345">
    <property type="component" value="Unassembled WGS sequence"/>
</dbReference>